<evidence type="ECO:0000313" key="1">
    <source>
        <dbReference type="EMBL" id="QLG62992.1"/>
    </source>
</evidence>
<accession>A0A7D5LBT3</accession>
<dbReference type="OrthoDB" id="306692at2157"/>
<dbReference type="AlphaFoldDB" id="A0A7D5LBT3"/>
<dbReference type="KEGG" id="halu:HUG12_15130"/>
<reference evidence="1 2" key="1">
    <citation type="submission" date="2020-06" db="EMBL/GenBank/DDBJ databases">
        <title>NJ-3-1, isolated from saline soil.</title>
        <authorList>
            <person name="Cui H.L."/>
            <person name="Shi X."/>
        </authorList>
    </citation>
    <scope>NUCLEOTIDE SEQUENCE [LARGE SCALE GENOMIC DNA]</scope>
    <source>
        <strain evidence="1 2">NJ-3-1</strain>
    </source>
</reference>
<dbReference type="EMBL" id="CP058579">
    <property type="protein sequence ID" value="QLG62992.1"/>
    <property type="molecule type" value="Genomic_DNA"/>
</dbReference>
<organism evidence="1 2">
    <name type="scientific">Halorarum salinum</name>
    <dbReference type="NCBI Taxonomy" id="2743089"/>
    <lineage>
        <taxon>Archaea</taxon>
        <taxon>Methanobacteriati</taxon>
        <taxon>Methanobacteriota</taxon>
        <taxon>Stenosarchaea group</taxon>
        <taxon>Halobacteria</taxon>
        <taxon>Halobacteriales</taxon>
        <taxon>Haloferacaceae</taxon>
        <taxon>Halorarum</taxon>
    </lineage>
</organism>
<dbReference type="InterPro" id="IPR043809">
    <property type="entry name" value="DUF5791"/>
</dbReference>
<dbReference type="Proteomes" id="UP000509626">
    <property type="component" value="Chromosome"/>
</dbReference>
<sequence>MLYDAHDDPEGATRGDLLAAYAEELAGVVAEFGVDGTVEATGLDRGTVEAIAAGEVADVRLADAATVLALVEDASPEDLAFEVRDHLMMEMVTAILDVDTIAANIEPDLTGQEVQQAIEGRTRLTLGELAAIQALVAERKG</sequence>
<name>A0A7D5LBT3_9EURY</name>
<gene>
    <name evidence="1" type="ORF">HUG12_15130</name>
</gene>
<dbReference type="GeneID" id="56038819"/>
<proteinExistence type="predicted"/>
<dbReference type="Pfam" id="PF19104">
    <property type="entry name" value="DUF5791"/>
    <property type="match status" value="1"/>
</dbReference>
<dbReference type="RefSeq" id="WP_179269577.1">
    <property type="nucleotide sequence ID" value="NZ_CP058579.1"/>
</dbReference>
<evidence type="ECO:0000313" key="2">
    <source>
        <dbReference type="Proteomes" id="UP000509626"/>
    </source>
</evidence>
<protein>
    <submittedName>
        <fullName evidence="1">Uncharacterized protein</fullName>
    </submittedName>
</protein>
<keyword evidence="2" id="KW-1185">Reference proteome</keyword>